<comment type="caution">
    <text evidence="6">The sequence shown here is derived from an EMBL/GenBank/DDBJ whole genome shotgun (WGS) entry which is preliminary data.</text>
</comment>
<dbReference type="SUPFAM" id="SSF46785">
    <property type="entry name" value="Winged helix' DNA-binding domain"/>
    <property type="match status" value="1"/>
</dbReference>
<accession>A0A443JIM3</accession>
<dbReference type="PANTHER" id="PTHR30346:SF29">
    <property type="entry name" value="LYSR SUBSTRATE-BINDING"/>
    <property type="match status" value="1"/>
</dbReference>
<evidence type="ECO:0000256" key="1">
    <source>
        <dbReference type="ARBA" id="ARBA00009437"/>
    </source>
</evidence>
<dbReference type="AlphaFoldDB" id="A0A443JIM3"/>
<dbReference type="GO" id="GO:0003677">
    <property type="term" value="F:DNA binding"/>
    <property type="evidence" value="ECO:0007669"/>
    <property type="project" value="UniProtKB-KW"/>
</dbReference>
<evidence type="ECO:0000256" key="3">
    <source>
        <dbReference type="ARBA" id="ARBA00023125"/>
    </source>
</evidence>
<keyword evidence="3" id="KW-0238">DNA-binding</keyword>
<dbReference type="Pfam" id="PF03466">
    <property type="entry name" value="LysR_substrate"/>
    <property type="match status" value="1"/>
</dbReference>
<keyword evidence="2" id="KW-0805">Transcription regulation</keyword>
<dbReference type="GO" id="GO:0032993">
    <property type="term" value="C:protein-DNA complex"/>
    <property type="evidence" value="ECO:0007669"/>
    <property type="project" value="TreeGrafter"/>
</dbReference>
<feature type="domain" description="HTH lysR-type" evidence="5">
    <location>
        <begin position="10"/>
        <end position="67"/>
    </location>
</feature>
<evidence type="ECO:0000256" key="2">
    <source>
        <dbReference type="ARBA" id="ARBA00023015"/>
    </source>
</evidence>
<dbReference type="RefSeq" id="WP_128208902.1">
    <property type="nucleotide sequence ID" value="NZ_JBHRSO010000019.1"/>
</dbReference>
<dbReference type="GO" id="GO:0003700">
    <property type="term" value="F:DNA-binding transcription factor activity"/>
    <property type="evidence" value="ECO:0007669"/>
    <property type="project" value="InterPro"/>
</dbReference>
<name>A0A443JIM3_9RHOB</name>
<dbReference type="SUPFAM" id="SSF53850">
    <property type="entry name" value="Periplasmic binding protein-like II"/>
    <property type="match status" value="1"/>
</dbReference>
<protein>
    <submittedName>
        <fullName evidence="6">LysR family transcriptional regulator</fullName>
    </submittedName>
</protein>
<proteinExistence type="inferred from homology"/>
<evidence type="ECO:0000313" key="7">
    <source>
        <dbReference type="Proteomes" id="UP000284476"/>
    </source>
</evidence>
<gene>
    <name evidence="6" type="ORF">D2T30_10945</name>
</gene>
<dbReference type="InterPro" id="IPR000847">
    <property type="entry name" value="LysR_HTH_N"/>
</dbReference>
<dbReference type="PROSITE" id="PS50931">
    <property type="entry name" value="HTH_LYSR"/>
    <property type="match status" value="1"/>
</dbReference>
<evidence type="ECO:0000313" key="6">
    <source>
        <dbReference type="EMBL" id="RWR20412.1"/>
    </source>
</evidence>
<dbReference type="Pfam" id="PF00126">
    <property type="entry name" value="HTH_1"/>
    <property type="match status" value="1"/>
</dbReference>
<dbReference type="InterPro" id="IPR036388">
    <property type="entry name" value="WH-like_DNA-bd_sf"/>
</dbReference>
<keyword evidence="4" id="KW-0804">Transcription</keyword>
<evidence type="ECO:0000259" key="5">
    <source>
        <dbReference type="PROSITE" id="PS50931"/>
    </source>
</evidence>
<dbReference type="Gene3D" id="1.10.10.10">
    <property type="entry name" value="Winged helix-like DNA-binding domain superfamily/Winged helix DNA-binding domain"/>
    <property type="match status" value="1"/>
</dbReference>
<reference evidence="6 7" key="1">
    <citation type="submission" date="2019-01" db="EMBL/GenBank/DDBJ databases">
        <title>Sinorhodobacter populi sp. nov. isolated from the symptomatic bark tissue of Populus euramericana canker.</title>
        <authorList>
            <person name="Xu G."/>
        </authorList>
    </citation>
    <scope>NUCLEOTIDE SEQUENCE [LARGE SCALE GENOMIC DNA]</scope>
    <source>
        <strain evidence="6 7">SK2B-1</strain>
    </source>
</reference>
<comment type="similarity">
    <text evidence="1">Belongs to the LysR transcriptional regulatory family.</text>
</comment>
<sequence length="313" mass="33175">MKINSENLNINLRHLQVLQAIRTHGSFSRAAAELGVVPSALTETVRQLEEALGAPLFDRGQRPPAPTPLALSLLQDTAPLLAELDRAISRARAVAGLEAGFLAVGSAPSAITGLVGPALARFRAAHPGVRVRLRDDIAEHLAELVREGELDLAVAGRASVSSDITQTLLTRDRFGLACARTHRLAGRDAVNLADIAEGEVITLDHNTGTQQLLSAVPDLPPGLLESGLHADSTIAQLCMIRAGLGVGLLPHDAVALFGDPAIRFIPLGDLDLWRSLYLLEPVNRARSNVAEAFAAQLRRGVPRADAPPQTDIS</sequence>
<organism evidence="6 7">
    <name type="scientific">Paenirhodobacter populi</name>
    <dbReference type="NCBI Taxonomy" id="2306993"/>
    <lineage>
        <taxon>Bacteria</taxon>
        <taxon>Pseudomonadati</taxon>
        <taxon>Pseudomonadota</taxon>
        <taxon>Alphaproteobacteria</taxon>
        <taxon>Rhodobacterales</taxon>
        <taxon>Rhodobacter group</taxon>
        <taxon>Paenirhodobacter</taxon>
    </lineage>
</organism>
<dbReference type="EMBL" id="SAUZ01000012">
    <property type="protein sequence ID" value="RWR20412.1"/>
    <property type="molecule type" value="Genomic_DNA"/>
</dbReference>
<dbReference type="InterPro" id="IPR005119">
    <property type="entry name" value="LysR_subst-bd"/>
</dbReference>
<dbReference type="Proteomes" id="UP000284476">
    <property type="component" value="Unassembled WGS sequence"/>
</dbReference>
<evidence type="ECO:0000256" key="4">
    <source>
        <dbReference type="ARBA" id="ARBA00023163"/>
    </source>
</evidence>
<dbReference type="Gene3D" id="3.40.190.290">
    <property type="match status" value="1"/>
</dbReference>
<dbReference type="InterPro" id="IPR036390">
    <property type="entry name" value="WH_DNA-bd_sf"/>
</dbReference>
<dbReference type="PANTHER" id="PTHR30346">
    <property type="entry name" value="TRANSCRIPTIONAL DUAL REGULATOR HCAR-RELATED"/>
    <property type="match status" value="1"/>
</dbReference>
<dbReference type="PRINTS" id="PR00039">
    <property type="entry name" value="HTHLYSR"/>
</dbReference>